<feature type="region of interest" description="Disordered" evidence="1">
    <location>
        <begin position="1"/>
        <end position="28"/>
    </location>
</feature>
<feature type="compositionally biased region" description="Pro residues" evidence="1">
    <location>
        <begin position="1075"/>
        <end position="1092"/>
    </location>
</feature>
<feature type="region of interest" description="Disordered" evidence="1">
    <location>
        <begin position="145"/>
        <end position="167"/>
    </location>
</feature>
<feature type="region of interest" description="Disordered" evidence="1">
    <location>
        <begin position="979"/>
        <end position="1003"/>
    </location>
</feature>
<feature type="region of interest" description="Disordered" evidence="1">
    <location>
        <begin position="1175"/>
        <end position="1257"/>
    </location>
</feature>
<feature type="region of interest" description="Disordered" evidence="1">
    <location>
        <begin position="1056"/>
        <end position="1104"/>
    </location>
</feature>
<feature type="region of interest" description="Disordered" evidence="1">
    <location>
        <begin position="184"/>
        <end position="204"/>
    </location>
</feature>
<feature type="compositionally biased region" description="Low complexity" evidence="1">
    <location>
        <begin position="1093"/>
        <end position="1104"/>
    </location>
</feature>
<organism evidence="2 3">
    <name type="scientific">Vitrella brassicaformis (strain CCMP3155)</name>
    <dbReference type="NCBI Taxonomy" id="1169540"/>
    <lineage>
        <taxon>Eukaryota</taxon>
        <taxon>Sar</taxon>
        <taxon>Alveolata</taxon>
        <taxon>Colpodellida</taxon>
        <taxon>Vitrellaceae</taxon>
        <taxon>Vitrella</taxon>
    </lineage>
</organism>
<evidence type="ECO:0000313" key="2">
    <source>
        <dbReference type="EMBL" id="CEL92444.1"/>
    </source>
</evidence>
<dbReference type="EMBL" id="CDMY01000077">
    <property type="protein sequence ID" value="CEL92444.1"/>
    <property type="molecule type" value="Genomic_DNA"/>
</dbReference>
<feature type="compositionally biased region" description="Basic and acidic residues" evidence="1">
    <location>
        <begin position="800"/>
        <end position="814"/>
    </location>
</feature>
<feature type="compositionally biased region" description="Gly residues" evidence="1">
    <location>
        <begin position="1228"/>
        <end position="1240"/>
    </location>
</feature>
<feature type="compositionally biased region" description="Low complexity" evidence="1">
    <location>
        <begin position="1"/>
        <end position="14"/>
    </location>
</feature>
<feature type="region of interest" description="Disordered" evidence="1">
    <location>
        <begin position="58"/>
        <end position="90"/>
    </location>
</feature>
<feature type="compositionally biased region" description="Polar residues" evidence="1">
    <location>
        <begin position="755"/>
        <end position="764"/>
    </location>
</feature>
<dbReference type="Proteomes" id="UP000041254">
    <property type="component" value="Unassembled WGS sequence"/>
</dbReference>
<dbReference type="AlphaFoldDB" id="A0A0G4EAX9"/>
<dbReference type="VEuPathDB" id="CryptoDB:Vbra_3550"/>
<name>A0A0G4EAX9_VITBC</name>
<dbReference type="InParanoid" id="A0A0G4EAX9"/>
<gene>
    <name evidence="2" type="ORF">Vbra_3550</name>
</gene>
<reference evidence="2 3" key="1">
    <citation type="submission" date="2014-11" db="EMBL/GenBank/DDBJ databases">
        <authorList>
            <person name="Zhu J."/>
            <person name="Qi W."/>
            <person name="Song R."/>
        </authorList>
    </citation>
    <scope>NUCLEOTIDE SEQUENCE [LARGE SCALE GENOMIC DNA]</scope>
</reference>
<feature type="compositionally biased region" description="Low complexity" evidence="1">
    <location>
        <begin position="436"/>
        <end position="463"/>
    </location>
</feature>
<feature type="region of interest" description="Disordered" evidence="1">
    <location>
        <begin position="753"/>
        <end position="845"/>
    </location>
</feature>
<protein>
    <recommendedName>
        <fullName evidence="4">C2 domain-containing protein</fullName>
    </recommendedName>
</protein>
<proteinExistence type="predicted"/>
<feature type="compositionally biased region" description="Low complexity" evidence="1">
    <location>
        <begin position="825"/>
        <end position="836"/>
    </location>
</feature>
<dbReference type="PANTHER" id="PTHR24216">
    <property type="entry name" value="PAXILLIN-RELATED"/>
    <property type="match status" value="1"/>
</dbReference>
<sequence length="1272" mass="138458">MSQLPHQPPSLSLPEVPEDKSSTLAALAPSAPYEHHPLLPCPHARITVRRKTSQLELWRDRVHHGRPRKDSRERHKPVHRDSGGQYPKQLTVMSRSEREADPLAFSRGKLSIVSEGRRGAILVVEGDSAVVNIPLVHGTRIARKQTGKERTDEGLVAPDKTTDGEEGEHNREYVLVTAHQPLRKRQAPQHSPLQAIEAPSDSSCMGVRPPHGGMELLVCVELLEVHYDSRRKCRCFFRELEFVFSQYCAFGVGAIESVGSPLTDEGRALDVAAQTATNTQSRHAYELRMKGGAAERIQAFGSGCGLMITRGSDALGAGIRTFAHAYTHNVTHWFGKKDREVTQQAKERAERHNKIANDVYRGLQFVTSAIMTPVRLLGRGAASMSHTITDMMSPNSDNNDGGTTTATPKRDRSLPPPPHHSRLHTGTPHSNTPDASTTSRRTVSVSAEPQPSQPSQPSSSSSPLARQFVQPSVRLPLNPPQSVGDTEGEGEDEESAGGRGGGVRPDVHWRRHLAEVVSSVGIAYVHVMRNVDMGVKNVVESIQDAALHHSKEVYGEDWTNEVTKRHVEALDRWGMGVYHGLYAYQMGLTDVAMYMAAEVGDQGINRIGYLSGPVLMQGYLLLASPPLRPDFQKRWVVVRPWSICFYESSSHLARRPLYTIPTGNLSRRCHYHRDKEEIETSTLDLCVFYMRSTFLAPTVPDLADEDVGGLPGLPPLPAGSRRGSVLSRNSSMPIHRRSTDAAESVIVADLAGESQPASAASDLSPTAHDRTRSLSPSPSPAPSGRRFPRSSSDDTTPFHSLEDMPGRGSLDDHSPTMSDRGVDTSSRGSRRVSLSSRWHHRHGGGGLERRFRGAFRRWGSLGADVVPPGALEEARRELAMWFDKLSNACGRTEDICFEDYGSALINELDVLEFEKPRRLRVEVTVLAGEGLGLPPVPRSLIPLPLLHRHGDKGFLRFTRLINPYCVAVPALSSGHEITKEERQLTSPVNGTRDPRWEPPTPVTFGDRVSIDTARVLIVKVKSKELKWGDDEIVGSIPILLDGFKMALDHNLGIKPSPSSLSDVMPPLRAPSTDSSPPPSPAPSVPSLFPPSPGSSSSSPAAAAWSGDTDECFEAWMALQPASAEHLATLTENWQLLQKVSAAESSPGRTGPLANVVAAFGQTSHGMWRHIKQTFSRGSQPCVTDEQRGAEDGQGESEEGAVPPPVVSASAPTLPTKGEDTHETNEGAIGNGDGTDGAGGGEDGEGGDEQSELPEGVIGHLHIRIRAYYARDD</sequence>
<dbReference type="PANTHER" id="PTHR24216:SF65">
    <property type="entry name" value="PAXILLIN-LIKE PROTEIN 1"/>
    <property type="match status" value="1"/>
</dbReference>
<evidence type="ECO:0000313" key="3">
    <source>
        <dbReference type="Proteomes" id="UP000041254"/>
    </source>
</evidence>
<feature type="compositionally biased region" description="Polar residues" evidence="1">
    <location>
        <begin position="387"/>
        <end position="407"/>
    </location>
</feature>
<feature type="compositionally biased region" description="Acidic residues" evidence="1">
    <location>
        <begin position="1241"/>
        <end position="1251"/>
    </location>
</feature>
<feature type="region of interest" description="Disordered" evidence="1">
    <location>
        <begin position="387"/>
        <end position="505"/>
    </location>
</feature>
<evidence type="ECO:0008006" key="4">
    <source>
        <dbReference type="Google" id="ProtNLM"/>
    </source>
</evidence>
<feature type="region of interest" description="Disordered" evidence="1">
    <location>
        <begin position="713"/>
        <end position="740"/>
    </location>
</feature>
<keyword evidence="3" id="KW-1185">Reference proteome</keyword>
<feature type="compositionally biased region" description="Acidic residues" evidence="1">
    <location>
        <begin position="486"/>
        <end position="495"/>
    </location>
</feature>
<dbReference type="SUPFAM" id="SSF50729">
    <property type="entry name" value="PH domain-like"/>
    <property type="match status" value="1"/>
</dbReference>
<evidence type="ECO:0000256" key="1">
    <source>
        <dbReference type="SAM" id="MobiDB-lite"/>
    </source>
</evidence>
<accession>A0A0G4EAX9</accession>